<protein>
    <submittedName>
        <fullName evidence="1">Uncharacterized protein</fullName>
    </submittedName>
</protein>
<dbReference type="Proteomes" id="UP001234202">
    <property type="component" value="Unassembled WGS sequence"/>
</dbReference>
<comment type="caution">
    <text evidence="1">The sequence shown here is derived from an EMBL/GenBank/DDBJ whole genome shotgun (WGS) entry which is preliminary data.</text>
</comment>
<evidence type="ECO:0000313" key="1">
    <source>
        <dbReference type="EMBL" id="KAJ9127121.1"/>
    </source>
</evidence>
<dbReference type="EMBL" id="JASBWV010000003">
    <property type="protein sequence ID" value="KAJ9127121.1"/>
    <property type="molecule type" value="Genomic_DNA"/>
</dbReference>
<name>A0ACC2XVR8_9TREE</name>
<gene>
    <name evidence="1" type="ORF">QFC24_001357</name>
</gene>
<reference evidence="1" key="1">
    <citation type="submission" date="2023-04" db="EMBL/GenBank/DDBJ databases">
        <title>Draft Genome sequencing of Naganishia species isolated from polar environments using Oxford Nanopore Technology.</title>
        <authorList>
            <person name="Leo P."/>
            <person name="Venkateswaran K."/>
        </authorList>
    </citation>
    <scope>NUCLEOTIDE SEQUENCE</scope>
    <source>
        <strain evidence="1">DBVPG 5303</strain>
    </source>
</reference>
<organism evidence="1 2">
    <name type="scientific">Naganishia onofrii</name>
    <dbReference type="NCBI Taxonomy" id="1851511"/>
    <lineage>
        <taxon>Eukaryota</taxon>
        <taxon>Fungi</taxon>
        <taxon>Dikarya</taxon>
        <taxon>Basidiomycota</taxon>
        <taxon>Agaricomycotina</taxon>
        <taxon>Tremellomycetes</taxon>
        <taxon>Filobasidiales</taxon>
        <taxon>Filobasidiaceae</taxon>
        <taxon>Naganishia</taxon>
    </lineage>
</organism>
<evidence type="ECO:0000313" key="2">
    <source>
        <dbReference type="Proteomes" id="UP001234202"/>
    </source>
</evidence>
<sequence length="1671" mass="174275">MPITRIGPASTPSTVRVPQVGTQPPSSTTTAGSSSSSSTNKPGPSTLSIGQRHPSSLLPVKSSHHYHRSSLSTPGSHRNGFISDSTTDTDESSSSSSSELDGGSTEVKGSDDDEEQGQQSEDGGYFTQRKRSRKKVKRRKRFRGTSDEQMAHVSTLHGVGSSSHPLSSPPTPPPPSAPTPQRTKPPIDYLALATAERRRSSTFASTLPSVPASLLSTSSESISSERRPSGGGGGGGGGVLSGLGKVGLVGRGISVADITTVEPLTDTHASSPVQTHPPTTPAPLPPPPPISPTSSTESDSQPTNRRTSLNILSGAFDPTSIRRDPTDLGTQYAIDAGVTAHSDLDGRGKHHFSAYSRGHGKRQSQSGQNVLSVGGLEMVGVGAGVGAGAGTGGMREGEATRPQVKTAQSGYFSSLNQAAAAAAAASLGSETSLVPQPGQQQQQPQPQGAGEPPPIDLTPVARKGTLPVPPPSPPSATHDAYTTAGAGIKTVTNSPVVSTSRAGISLQRIPSFHASSSTSHGDKTTASSPPPAVAAGAAAGGQGRGEDHDIPPPSNPRKYRSPGTTTTTAAAAGVLLSRVRAHPGGRGEYGLVAQGLVSGEAGGGGGGGGILDSEVGQRRGSGVLGLDIEKDEETGGANKWGVADGALDHALSASSSSSRTADQLRRSPRARGLQRHRSGEVLAFRRSAEQDAAATTTSTGFATVGNLLARRNFTLPFPSDRTTLEHEHTGNINNSGDMNAVGVGSHLVPDINANGRLVILTPTTQEWRELGLDHLKDLGGEGVGSESESERGRVGWTQEQRRESEAMSESSIISLVDNPEGARTGVESRRSSSLGVGDVSGTKTESGRTSRPRSDTVHSVDNLLPEDRSSDTHSATAATMPDRVGAKDLVIQIPTPSSGSVSFLEASDDGGTPDRSGTSTGTGTSGGRGLSLSLRSAPPLLEETDIFAKLLSEQMAQRQRQSSSATSSGVQSRALSPALGTANAMEQASSSNSIQDKPPSTTHSPRPLQENLGSAFSLSRSQSMREPPSAAPHMTKREKERERLFRMVGEEIERSGFSDSQGAAARGIKQIGRGLGLESPVSSGGNIGFPIIRTESGPAELEQRDHQKQSPNLSDSLAAGTDEPLLLPLPQKILKQLTADVPMPSSASDDMARSSSSSAKSRSRAHSRAPSLAQLAIPAGTGPRVEHPSMSPPGPAAPAPLSALTSRRRQSQRLSLLAGRTPLPHQFPAVLPPSAPTGPHGPRKPSAGLSAFSAFATITPASPPVRRPLLNKDTSTSGSLSAIPGHLQHNGRSDSTLSFAPSTTAPSECGTPVGETAGGLGGGGIDDYVIQSEVGKGAYGLVRRARRKGEDGNPVGPKAPHPWDPLRAGHPDFPDQPETGNTTGTGQDTPKTSHSSELSDDIHSHDDTSGRIESNIAKPGELHDLSAWQAKLSNDNLEDRGHPNIVKMLDFFEDREFYYLVMPRFGAGLDLFDRVESAPDGLDPFDIRSLLGQLSDALAFLHTNGIVHRDIKDENVILDGQGHCQLIDFGSAAHWRPGRKWDTFSGTLDYASPEILRGEMYSGKEQDVWALGVVAFVMICGETPFLSAEEAAVGLADGTKARDDLMARCGGGRGDEGEESDGGGRMADALDFVERCLELKVEDRPPAEALMEHRFVFGRDGWSGFKGWLHV</sequence>
<accession>A0ACC2XVR8</accession>
<proteinExistence type="predicted"/>
<keyword evidence="2" id="KW-1185">Reference proteome</keyword>